<name>A0A6L2N8I6_TANCI</name>
<evidence type="ECO:0000313" key="4">
    <source>
        <dbReference type="EMBL" id="GEU82511.1"/>
    </source>
</evidence>
<dbReference type="InterPro" id="IPR013103">
    <property type="entry name" value="RVT_2"/>
</dbReference>
<feature type="region of interest" description="Disordered" evidence="1">
    <location>
        <begin position="1241"/>
        <end position="1286"/>
    </location>
</feature>
<evidence type="ECO:0000259" key="2">
    <source>
        <dbReference type="Pfam" id="PF07727"/>
    </source>
</evidence>
<feature type="compositionally biased region" description="Pro residues" evidence="1">
    <location>
        <begin position="1254"/>
        <end position="1268"/>
    </location>
</feature>
<feature type="domain" description="GAG-pre-integrase" evidence="3">
    <location>
        <begin position="450"/>
        <end position="522"/>
    </location>
</feature>
<feature type="region of interest" description="Disordered" evidence="1">
    <location>
        <begin position="670"/>
        <end position="692"/>
    </location>
</feature>
<accession>A0A6L2N8I6</accession>
<gene>
    <name evidence="4" type="ORF">Tci_054489</name>
</gene>
<evidence type="ECO:0000259" key="3">
    <source>
        <dbReference type="Pfam" id="PF13976"/>
    </source>
</evidence>
<dbReference type="Pfam" id="PF07727">
    <property type="entry name" value="RVT_2"/>
    <property type="match status" value="1"/>
</dbReference>
<dbReference type="PANTHER" id="PTHR11439">
    <property type="entry name" value="GAG-POL-RELATED RETROTRANSPOSON"/>
    <property type="match status" value="1"/>
</dbReference>
<sequence length="1286" mass="143393">MEKLIIERKVILVDNGGKPLTKVNSLVDHDSEDEVAIVDNDMANFPALKKVVSAAKLPIINPNEFDLWKMRIKQYFLMNDYSLWEVILNGDSPTPKRVVDGVVQTIAPTTAEQRLAKKNELKVRGTLLMALPDKNQLKFNTHKDAKYLMEDIEKSTNASVSAVASVSAASSKVPVSALPNVDNLSDAVIYSFFASQSNSPQLDNDDLKQIDVDDLEEMDLKWQMSMQTMRARSVMVLVAMIGAFRQIKNQQTMPSWHLPPQVQQAHPVLIMRYKSEDGYHAVPPPYTGTFMPPKPDLVFHDAFTVSVTVPLSLMLNIVPLSLTRICLSKIGLLPLSLKIGSLTQKMNMRGVKGNWVWKPKCTVLDHVSSNPQHALKDKGVIDSGYSRHMIGNISHLYEFKEINRGYVAFGGNPKGGKITGKDTKCIVLSFDFKLPDENHLLLRVPRENNMYNVDLKNIVPSGDLTYLFAKATLCEFNLWHRRLGHINFKTMNKLVKGNLVRGLPSKVFENNHTCVACKKGKQHRASCKSKTGSSISQPLQRTPSIGFMRPFGYPVTILNTLDPLRKFNGKADEGFLVGYSVSRSGLIWLFNIDTLTQSMNVQPVVTGNQPNHNAGIQENLNAGTGVKETTSIQQYVLLPLWSNGYKDPQNTDVDAAFEVNEPESKVHVSQCSNNKIKKHDAKTKRKAKGKSHVELSTGVRDLKDEFEEFSVNSTNGINAASAPVTVVEPNSTNSTNNFSAAGPSNTAGSLTFEIGGKSSFVDLSHYPDDPNMPELEDITNSNDERDVGAEADFSNLETSITTRSMTRMVKDQGGLTQINDEDFHTCMFAYFLPQEEPKGVHQALKDPSWIEAMQEELLQFKLQKEGIDYEEVFAPVARIEVIRLFLAYDFFMGFMVYQMDIKSAFLYGTIKEEVYVCQPPGFEDLDYLDSVYKVVKALYGLHQAPRAWYETLANYPLENGFQRGDIDQTLYIKKQKGLQVKQKEDGIFISQDKYVAKILRNFGLTDGKSASTPIDTTKPLLKDPNGVDVDVHTYRSMIGSLMYLTSSRLDIMFTVCACAYFQVTLKVSHLYVVKRIFRYLKGKSHLGLWYPKDSPFNLVAYSDYAGASLDGKSTTRGCQFLGCRLTSWQCKKHTVIATLSTEAEYVAAASYCAQVLWIQNQIINAVSLKLMLFGLTIDVVHLMLLVGDISFHNTKYTSSALTQKVFANMRRIGKGFSGVDTPLFDGMLVIQQVHDVVEAAAENKNDDNEVSAEPTPPSPTPATPPPSPIQENIPSPPQAKSTQPSL</sequence>
<dbReference type="InterPro" id="IPR025724">
    <property type="entry name" value="GAG-pre-integrase_dom"/>
</dbReference>
<feature type="compositionally biased region" description="Basic residues" evidence="1">
    <location>
        <begin position="675"/>
        <end position="690"/>
    </location>
</feature>
<dbReference type="EMBL" id="BKCJ010008494">
    <property type="protein sequence ID" value="GEU82511.1"/>
    <property type="molecule type" value="Genomic_DNA"/>
</dbReference>
<reference evidence="4" key="1">
    <citation type="journal article" date="2019" name="Sci. Rep.">
        <title>Draft genome of Tanacetum cinerariifolium, the natural source of mosquito coil.</title>
        <authorList>
            <person name="Yamashiro T."/>
            <person name="Shiraishi A."/>
            <person name="Satake H."/>
            <person name="Nakayama K."/>
        </authorList>
    </citation>
    <scope>NUCLEOTIDE SEQUENCE</scope>
</reference>
<dbReference type="CDD" id="cd09272">
    <property type="entry name" value="RNase_HI_RT_Ty1"/>
    <property type="match status" value="1"/>
</dbReference>
<organism evidence="4">
    <name type="scientific">Tanacetum cinerariifolium</name>
    <name type="common">Dalmatian daisy</name>
    <name type="synonym">Chrysanthemum cinerariifolium</name>
    <dbReference type="NCBI Taxonomy" id="118510"/>
    <lineage>
        <taxon>Eukaryota</taxon>
        <taxon>Viridiplantae</taxon>
        <taxon>Streptophyta</taxon>
        <taxon>Embryophyta</taxon>
        <taxon>Tracheophyta</taxon>
        <taxon>Spermatophyta</taxon>
        <taxon>Magnoliopsida</taxon>
        <taxon>eudicotyledons</taxon>
        <taxon>Gunneridae</taxon>
        <taxon>Pentapetalae</taxon>
        <taxon>asterids</taxon>
        <taxon>campanulids</taxon>
        <taxon>Asterales</taxon>
        <taxon>Asteraceae</taxon>
        <taxon>Asteroideae</taxon>
        <taxon>Anthemideae</taxon>
        <taxon>Anthemidinae</taxon>
        <taxon>Tanacetum</taxon>
    </lineage>
</organism>
<evidence type="ECO:0000256" key="1">
    <source>
        <dbReference type="SAM" id="MobiDB-lite"/>
    </source>
</evidence>
<protein>
    <submittedName>
        <fullName evidence="4">Uncharacterized protein</fullName>
    </submittedName>
</protein>
<proteinExistence type="predicted"/>
<dbReference type="Pfam" id="PF13976">
    <property type="entry name" value="gag_pre-integrs"/>
    <property type="match status" value="1"/>
</dbReference>
<dbReference type="PANTHER" id="PTHR11439:SF495">
    <property type="entry name" value="REVERSE TRANSCRIPTASE, RNA-DEPENDENT DNA POLYMERASE-RELATED"/>
    <property type="match status" value="1"/>
</dbReference>
<feature type="domain" description="Reverse transcriptase Ty1/copia-type" evidence="2">
    <location>
        <begin position="863"/>
        <end position="974"/>
    </location>
</feature>
<comment type="caution">
    <text evidence="4">The sequence shown here is derived from an EMBL/GenBank/DDBJ whole genome shotgun (WGS) entry which is preliminary data.</text>
</comment>
<feature type="compositionally biased region" description="Polar residues" evidence="1">
    <location>
        <begin position="1269"/>
        <end position="1286"/>
    </location>
</feature>